<proteinExistence type="predicted"/>
<dbReference type="Proteomes" id="UP000076532">
    <property type="component" value="Unassembled WGS sequence"/>
</dbReference>
<dbReference type="AlphaFoldDB" id="A0A166ASG0"/>
<name>A0A166ASG0_9AGAM</name>
<accession>A0A166ASG0</accession>
<reference evidence="1 2" key="1">
    <citation type="journal article" date="2016" name="Mol. Biol. Evol.">
        <title>Comparative Genomics of Early-Diverging Mushroom-Forming Fungi Provides Insights into the Origins of Lignocellulose Decay Capabilities.</title>
        <authorList>
            <person name="Nagy L.G."/>
            <person name="Riley R."/>
            <person name="Tritt A."/>
            <person name="Adam C."/>
            <person name="Daum C."/>
            <person name="Floudas D."/>
            <person name="Sun H."/>
            <person name="Yadav J.S."/>
            <person name="Pangilinan J."/>
            <person name="Larsson K.H."/>
            <person name="Matsuura K."/>
            <person name="Barry K."/>
            <person name="Labutti K."/>
            <person name="Kuo R."/>
            <person name="Ohm R.A."/>
            <person name="Bhattacharya S.S."/>
            <person name="Shirouzu T."/>
            <person name="Yoshinaga Y."/>
            <person name="Martin F.M."/>
            <person name="Grigoriev I.V."/>
            <person name="Hibbett D.S."/>
        </authorList>
    </citation>
    <scope>NUCLEOTIDE SEQUENCE [LARGE SCALE GENOMIC DNA]</scope>
    <source>
        <strain evidence="1 2">CBS 109695</strain>
    </source>
</reference>
<evidence type="ECO:0000313" key="1">
    <source>
        <dbReference type="EMBL" id="KZP11912.1"/>
    </source>
</evidence>
<evidence type="ECO:0000313" key="2">
    <source>
        <dbReference type="Proteomes" id="UP000076532"/>
    </source>
</evidence>
<gene>
    <name evidence="1" type="ORF">FIBSPDRAFT_961849</name>
</gene>
<dbReference type="EMBL" id="KV417655">
    <property type="protein sequence ID" value="KZP11912.1"/>
    <property type="molecule type" value="Genomic_DNA"/>
</dbReference>
<organism evidence="1 2">
    <name type="scientific">Athelia psychrophila</name>
    <dbReference type="NCBI Taxonomy" id="1759441"/>
    <lineage>
        <taxon>Eukaryota</taxon>
        <taxon>Fungi</taxon>
        <taxon>Dikarya</taxon>
        <taxon>Basidiomycota</taxon>
        <taxon>Agaricomycotina</taxon>
        <taxon>Agaricomycetes</taxon>
        <taxon>Agaricomycetidae</taxon>
        <taxon>Atheliales</taxon>
        <taxon>Atheliaceae</taxon>
        <taxon>Athelia</taxon>
    </lineage>
</organism>
<protein>
    <submittedName>
        <fullName evidence="1">Uncharacterized protein</fullName>
    </submittedName>
</protein>
<sequence length="160" mass="17639">MAASFIKISTGDLRSAAKEYQRDRNHNAKWARWFAPAPGKTCTPIEVFDENACTDCAVRPNHRDKDLRHNQNKKSTGQKTTFARKVLRNDVFDTGIGSSDSCASQDDIRDAAAAPVPDARLMCDYDALSGPGEGYDTLSHATTAAVQRYENKVTENLAKE</sequence>
<keyword evidence="2" id="KW-1185">Reference proteome</keyword>
<dbReference type="OrthoDB" id="5153521at2759"/>